<dbReference type="AlphaFoldDB" id="A0A857JRN2"/>
<accession>A0A857JRN2</accession>
<name>A0A857JRN2_9ALTE</name>
<evidence type="ECO:0000313" key="2">
    <source>
        <dbReference type="EMBL" id="QHJ13214.1"/>
    </source>
</evidence>
<dbReference type="OrthoDB" id="6387449at2"/>
<evidence type="ECO:0000313" key="3">
    <source>
        <dbReference type="Proteomes" id="UP000464524"/>
    </source>
</evidence>
<sequence>MDMPNPDKERVAEGQDPQQVELIKEIIGAATDAGKRYQHQLVLAKNMARREWKLSVRALLLVLVGVLLIVAVVSTLWLTLNATLAMGLFQLGLHWIWIGSGILLLNGLVLVGIVSTIRALLKHIGFTRAWDALTLSLKQSDASATKSS</sequence>
<reference evidence="2 3" key="1">
    <citation type="submission" date="2019-12" db="EMBL/GenBank/DDBJ databases">
        <title>Genome sequencing and assembly of endphytes of Porphyra tenera.</title>
        <authorList>
            <person name="Park J.M."/>
            <person name="Shin R."/>
            <person name="Jo S.H."/>
        </authorList>
    </citation>
    <scope>NUCLEOTIDE SEQUENCE [LARGE SCALE GENOMIC DNA]</scope>
    <source>
        <strain evidence="2 3">GPM4</strain>
    </source>
</reference>
<dbReference type="EMBL" id="CP047656">
    <property type="protein sequence ID" value="QHJ13214.1"/>
    <property type="molecule type" value="Genomic_DNA"/>
</dbReference>
<dbReference type="RefSeq" id="WP_160181328.1">
    <property type="nucleotide sequence ID" value="NZ_CP047656.1"/>
</dbReference>
<dbReference type="KEGG" id="pmes:FX988_03475"/>
<proteinExistence type="predicted"/>
<dbReference type="Proteomes" id="UP000464524">
    <property type="component" value="Chromosome"/>
</dbReference>
<gene>
    <name evidence="2" type="ORF">FX988_03475</name>
</gene>
<feature type="transmembrane region" description="Helical" evidence="1">
    <location>
        <begin position="58"/>
        <end position="80"/>
    </location>
</feature>
<feature type="transmembrane region" description="Helical" evidence="1">
    <location>
        <begin position="95"/>
        <end position="121"/>
    </location>
</feature>
<keyword evidence="3" id="KW-1185">Reference proteome</keyword>
<protein>
    <submittedName>
        <fullName evidence="2">Uncharacterized protein</fullName>
    </submittedName>
</protein>
<organism evidence="2 3">
    <name type="scientific">Paraglaciecola mesophila</name>
    <dbReference type="NCBI Taxonomy" id="197222"/>
    <lineage>
        <taxon>Bacteria</taxon>
        <taxon>Pseudomonadati</taxon>
        <taxon>Pseudomonadota</taxon>
        <taxon>Gammaproteobacteria</taxon>
        <taxon>Alteromonadales</taxon>
        <taxon>Alteromonadaceae</taxon>
        <taxon>Paraglaciecola</taxon>
    </lineage>
</organism>
<keyword evidence="1" id="KW-0472">Membrane</keyword>
<keyword evidence="1" id="KW-0812">Transmembrane</keyword>
<keyword evidence="1" id="KW-1133">Transmembrane helix</keyword>
<evidence type="ECO:0000256" key="1">
    <source>
        <dbReference type="SAM" id="Phobius"/>
    </source>
</evidence>